<comment type="caution">
    <text evidence="2">The sequence shown here is derived from an EMBL/GenBank/DDBJ whole genome shotgun (WGS) entry which is preliminary data.</text>
</comment>
<evidence type="ECO:0000256" key="1">
    <source>
        <dbReference type="SAM" id="SignalP"/>
    </source>
</evidence>
<dbReference type="EMBL" id="CADEBD010000146">
    <property type="protein sequence ID" value="CAB3223129.1"/>
    <property type="molecule type" value="Genomic_DNA"/>
</dbReference>
<dbReference type="Proteomes" id="UP000494256">
    <property type="component" value="Unassembled WGS sequence"/>
</dbReference>
<name>A0A8S0YU12_ARCPL</name>
<gene>
    <name evidence="2" type="ORF">APLA_LOCUS1358</name>
</gene>
<dbReference type="OrthoDB" id="8194491at2759"/>
<evidence type="ECO:0000313" key="3">
    <source>
        <dbReference type="Proteomes" id="UP000494256"/>
    </source>
</evidence>
<sequence>MGVKWWFFCVLYQTIITTSSGTFKLPFADVEALPLSKTASSIPTENGLPQLSSPINPKLRKALLEYFKLKYFETNQQSSNMDECSSPAVVSSFSRVLPVSTIETQTVDDLVNIKQQNSVLLPTSPYTSDALIKPNTYTETLTPLNNKVKLTSVPTAQSIYERVIPNEIPLPSITSLPIISLESLKRNIETLNPSSNNKIYFGGYSTNNPLYNVPYPLHYNRQSLPDVITPTDLILSNLNPINNVQNLRSISSNTLKIINSYPNAYLPTSSQGFYALNLAPQISALNNENLNSFIQHSVPEVPPLVSTSPNRFLERQQYYYLNQQKRDRKIDPLYERTLVPLPYLRNCDISYLSGFNLGNPYYPTIPSYAMLRTLPEPIIPEANQYGFKIKDLKHETLPLSVNELNANINNMNYDFSDNTQPTIDIVIDTTIHCNIPENIEDYITGIISDLDLPEISKEIPSSISIQVTPHENNVDISSLALPIDLSFLNGNENKEPPVLYQNSISDVCSLTTINYPPKLPQSAFPATYINTSPTYGLSQISANAVSSLNNVVSSLTQTILNSFISYLTSAQSQVTKTVCPIPYTTSSFDFYKTNLMKPCVPQYLYTSTFSPSNSYSTTTFSPLEKQFYNEILSTTTNTYSNDLTATTSVTSSPPLKVTLLPPTSFLDYLPSQPCPSTLPLPTLPSYLDISSPFTPKPQVFNVKPLDRRAKTVERLLDMVFLAELLHGEGYIDWDALDTVLAILYAS</sequence>
<evidence type="ECO:0000313" key="2">
    <source>
        <dbReference type="EMBL" id="CAB3223129.1"/>
    </source>
</evidence>
<organism evidence="2 3">
    <name type="scientific">Arctia plantaginis</name>
    <name type="common">Wood tiger moth</name>
    <name type="synonym">Phalaena plantaginis</name>
    <dbReference type="NCBI Taxonomy" id="874455"/>
    <lineage>
        <taxon>Eukaryota</taxon>
        <taxon>Metazoa</taxon>
        <taxon>Ecdysozoa</taxon>
        <taxon>Arthropoda</taxon>
        <taxon>Hexapoda</taxon>
        <taxon>Insecta</taxon>
        <taxon>Pterygota</taxon>
        <taxon>Neoptera</taxon>
        <taxon>Endopterygota</taxon>
        <taxon>Lepidoptera</taxon>
        <taxon>Glossata</taxon>
        <taxon>Ditrysia</taxon>
        <taxon>Noctuoidea</taxon>
        <taxon>Erebidae</taxon>
        <taxon>Arctiinae</taxon>
        <taxon>Arctia</taxon>
    </lineage>
</organism>
<proteinExistence type="predicted"/>
<reference evidence="2 3" key="1">
    <citation type="submission" date="2020-04" db="EMBL/GenBank/DDBJ databases">
        <authorList>
            <person name="Wallbank WR R."/>
            <person name="Pardo Diaz C."/>
            <person name="Kozak K."/>
            <person name="Martin S."/>
            <person name="Jiggins C."/>
            <person name="Moest M."/>
            <person name="Warren A I."/>
            <person name="Byers J.R.P. K."/>
            <person name="Montejo-Kovacevich G."/>
            <person name="Yen C E."/>
        </authorList>
    </citation>
    <scope>NUCLEOTIDE SEQUENCE [LARGE SCALE GENOMIC DNA]</scope>
</reference>
<feature type="signal peptide" evidence="1">
    <location>
        <begin position="1"/>
        <end position="21"/>
    </location>
</feature>
<accession>A0A8S0YU12</accession>
<protein>
    <submittedName>
        <fullName evidence="2">Uncharacterized protein</fullName>
    </submittedName>
</protein>
<dbReference type="AlphaFoldDB" id="A0A8S0YU12"/>
<keyword evidence="1" id="KW-0732">Signal</keyword>
<feature type="chain" id="PRO_5035930026" evidence="1">
    <location>
        <begin position="22"/>
        <end position="746"/>
    </location>
</feature>